<evidence type="ECO:0000313" key="3">
    <source>
        <dbReference type="Proteomes" id="UP000749646"/>
    </source>
</evidence>
<keyword evidence="3" id="KW-1185">Reference proteome</keyword>
<dbReference type="OrthoDB" id="2351712at2759"/>
<proteinExistence type="predicted"/>
<dbReference type="Proteomes" id="UP000749646">
    <property type="component" value="Unassembled WGS sequence"/>
</dbReference>
<organism evidence="2 3">
    <name type="scientific">Modicella reniformis</name>
    <dbReference type="NCBI Taxonomy" id="1440133"/>
    <lineage>
        <taxon>Eukaryota</taxon>
        <taxon>Fungi</taxon>
        <taxon>Fungi incertae sedis</taxon>
        <taxon>Mucoromycota</taxon>
        <taxon>Mortierellomycotina</taxon>
        <taxon>Mortierellomycetes</taxon>
        <taxon>Mortierellales</taxon>
        <taxon>Mortierellaceae</taxon>
        <taxon>Modicella</taxon>
    </lineage>
</organism>
<accession>A0A9P6SSX6</accession>
<sequence length="150" mass="16392">MASLASTTTSHFNTSSKHPAYHPLQPHQPLQPNMSKQQALIQAYGAGEAKITFYDNGQDPTDSEPISTAVNGPYTFSVGIFRNPVKKYGFSLENKSFLSLTVQYAGQTYDVTKGSNTIAFDFWNTTTFVPKRTDASYTQSVGGVVLISQP</sequence>
<dbReference type="EMBL" id="JAAAHW010000781">
    <property type="protein sequence ID" value="KAF9999068.1"/>
    <property type="molecule type" value="Genomic_DNA"/>
</dbReference>
<name>A0A9P6SSX6_9FUNG</name>
<evidence type="ECO:0000256" key="1">
    <source>
        <dbReference type="SAM" id="MobiDB-lite"/>
    </source>
</evidence>
<protein>
    <submittedName>
        <fullName evidence="2">Uncharacterized protein</fullName>
    </submittedName>
</protein>
<reference evidence="2" key="1">
    <citation type="journal article" date="2020" name="Fungal Divers.">
        <title>Resolving the Mortierellaceae phylogeny through synthesis of multi-gene phylogenetics and phylogenomics.</title>
        <authorList>
            <person name="Vandepol N."/>
            <person name="Liber J."/>
            <person name="Desiro A."/>
            <person name="Na H."/>
            <person name="Kennedy M."/>
            <person name="Barry K."/>
            <person name="Grigoriev I.V."/>
            <person name="Miller A.N."/>
            <person name="O'Donnell K."/>
            <person name="Stajich J.E."/>
            <person name="Bonito G."/>
        </authorList>
    </citation>
    <scope>NUCLEOTIDE SEQUENCE</scope>
    <source>
        <strain evidence="2">MES-2147</strain>
    </source>
</reference>
<comment type="caution">
    <text evidence="2">The sequence shown here is derived from an EMBL/GenBank/DDBJ whole genome shotgun (WGS) entry which is preliminary data.</text>
</comment>
<gene>
    <name evidence="2" type="ORF">BGZ65_005516</name>
</gene>
<evidence type="ECO:0000313" key="2">
    <source>
        <dbReference type="EMBL" id="KAF9999068.1"/>
    </source>
</evidence>
<feature type="region of interest" description="Disordered" evidence="1">
    <location>
        <begin position="1"/>
        <end position="37"/>
    </location>
</feature>
<feature type="compositionally biased region" description="Polar residues" evidence="1">
    <location>
        <begin position="1"/>
        <end position="17"/>
    </location>
</feature>
<dbReference type="AlphaFoldDB" id="A0A9P6SSX6"/>
<feature type="compositionally biased region" description="Low complexity" evidence="1">
    <location>
        <begin position="22"/>
        <end position="32"/>
    </location>
</feature>